<dbReference type="PROSITE" id="PS00678">
    <property type="entry name" value="WD_REPEATS_1"/>
    <property type="match status" value="1"/>
</dbReference>
<dbReference type="InterPro" id="IPR036322">
    <property type="entry name" value="WD40_repeat_dom_sf"/>
</dbReference>
<sequence>MGLNYRFSNVLTDIHTEGQILCPSGRIYSIVHNRVRVLTPLRHESFTFPFEARYKLIALTISPDERFLFVVDNRNNGTLVSAETGTPICRIHFGGAVDALCFNRDASLLAVAETGVIQVWSTPLHSLATALQNISSTKLNFVVSMGCSSRVNSMCFTPDDLFLAVASRSSATRIFSLLASNHPLRLALPYRICGLHNHRGGAVGVYVTDVHPADVVSIASFIKDPNMSICDFLTLRVKGLDSKEVLEGETYAEEQQQAIQEAIDRFISLDALIPEKVNAGTLAAYTLMTVAYDGVVRFWAPGREKPLIGSPGSDSDADSDSDVNTGDSGWDWHLIEERNLLDDRRSLFSNHQDDDGSDAEGKPKGVILDKEGNEVPIDELEIPKLLENPNIEDNLRGERKYQKYSLKWAEERMGRTVTAVAMSFTRSPEGLAEHSAGTLVLGLANGAYKLYNFDSMNYYHAVEHASLLPGEVPLYNESKPPDDRISHLQHVHDLQAAPFPITSIGVYKSLVCLACKHDHSLRVFDYLAEAYVINEVPPYNPLCNDSSPNGEFYALGCEDGTVHIYNTVSGLTYATVKNHMAAVRAVTFSKTSRVLLTAGADGFIFAFDLTHKKTFRRLSPNTTVRSDDLTGLASEITHGTVRSFSAMAADPSGDIIAAGCDDGSFEIFIFQLRTSRLLEVLHGHSGPITSLAFSPLGTGELASTSWDSTIRVWSTFSPSIPCEQLREEVEVLGATFSQDGRFLVTSNANSRITIWNVESGTQMGMFNVGRDMAGGFKEGEFRHYLASAHGKAARHISISGDYLFCVGDSKYVLVYLYKNPPYSLVAQYQITIDKGIAGIRKHDLVNRRTGDVMDAYVSDSDDEMDLEMRHISRAMHAKDQKMHRVHDALESVTKRRADARVLDIAVTPDGRRFLILTTVGALEYSNEESRFNTFLDTVELSLDATLDIAGSILASCLVLPSDWNQDPTRISSVLQTAKLNTEAFEGQNIALLVRGLHVILTLSATELFSLFLQILHRAEEISPGVVLQVLRQLNRRYHRKMAAMLTEYIRTDRGLSTGVYWGRLFVRGLAPTLEEQLLTDAALRAELRALSQSLTQRTKSLLDSLNEAATAFAGVQYAATHRRDCQVEVAQVQGNEVFRLERAAEIERRKEEARETERRRRRRRYDF</sequence>
<evidence type="ECO:0000256" key="2">
    <source>
        <dbReference type="ARBA" id="ARBA00022737"/>
    </source>
</evidence>
<dbReference type="AlphaFoldDB" id="A0A4Z1SXB6"/>
<feature type="region of interest" description="Disordered" evidence="4">
    <location>
        <begin position="307"/>
        <end position="328"/>
    </location>
</feature>
<protein>
    <submittedName>
        <fullName evidence="5">WD40 repeat protein</fullName>
    </submittedName>
</protein>
<evidence type="ECO:0000256" key="3">
    <source>
        <dbReference type="PROSITE-ProRule" id="PRU00221"/>
    </source>
</evidence>
<dbReference type="Proteomes" id="UP000315496">
    <property type="component" value="Chromosome 5"/>
</dbReference>
<evidence type="ECO:0000256" key="4">
    <source>
        <dbReference type="SAM" id="MobiDB-lite"/>
    </source>
</evidence>
<dbReference type="VEuPathDB" id="GiardiaDB:GMRT_13376"/>
<keyword evidence="2" id="KW-0677">Repeat</keyword>
<feature type="repeat" description="WD" evidence="3">
    <location>
        <begin position="681"/>
        <end position="714"/>
    </location>
</feature>
<dbReference type="PROSITE" id="PS50082">
    <property type="entry name" value="WD_REPEATS_2"/>
    <property type="match status" value="3"/>
</dbReference>
<feature type="repeat" description="WD" evidence="3">
    <location>
        <begin position="731"/>
        <end position="765"/>
    </location>
</feature>
<organism evidence="5 6">
    <name type="scientific">Giardia muris</name>
    <dbReference type="NCBI Taxonomy" id="5742"/>
    <lineage>
        <taxon>Eukaryota</taxon>
        <taxon>Metamonada</taxon>
        <taxon>Diplomonadida</taxon>
        <taxon>Hexamitidae</taxon>
        <taxon>Giardiinae</taxon>
        <taxon>Giardia</taxon>
    </lineage>
</organism>
<dbReference type="PROSITE" id="PS50294">
    <property type="entry name" value="WD_REPEATS_REGION"/>
    <property type="match status" value="1"/>
</dbReference>
<keyword evidence="6" id="KW-1185">Reference proteome</keyword>
<dbReference type="GO" id="GO:0000028">
    <property type="term" value="P:ribosomal small subunit assembly"/>
    <property type="evidence" value="ECO:0007669"/>
    <property type="project" value="TreeGrafter"/>
</dbReference>
<reference evidence="5 6" key="1">
    <citation type="submission" date="2019-05" db="EMBL/GenBank/DDBJ databases">
        <title>The compact genome of Giardia muris reveals important steps in the evolution of intestinal protozoan parasites.</title>
        <authorList>
            <person name="Xu F."/>
            <person name="Jimenez-Gonzalez A."/>
            <person name="Einarsson E."/>
            <person name="Astvaldsson A."/>
            <person name="Peirasmaki D."/>
            <person name="Eckmann L."/>
            <person name="Andersson J.O."/>
            <person name="Svard S.G."/>
            <person name="Jerlstrom-Hultqvist J."/>
        </authorList>
    </citation>
    <scope>NUCLEOTIDE SEQUENCE [LARGE SCALE GENOMIC DNA]</scope>
    <source>
        <strain evidence="5 6">Roberts-Thomson</strain>
    </source>
</reference>
<dbReference type="GO" id="GO:0032040">
    <property type="term" value="C:small-subunit processome"/>
    <property type="evidence" value="ECO:0007669"/>
    <property type="project" value="TreeGrafter"/>
</dbReference>
<dbReference type="InterPro" id="IPR015943">
    <property type="entry name" value="WD40/YVTN_repeat-like_dom_sf"/>
</dbReference>
<name>A0A4Z1SXB6_GIAMU</name>
<feature type="repeat" description="WD" evidence="3">
    <location>
        <begin position="576"/>
        <end position="617"/>
    </location>
</feature>
<dbReference type="OrthoDB" id="3142434at2759"/>
<dbReference type="GO" id="GO:0000462">
    <property type="term" value="P:maturation of SSU-rRNA from tricistronic rRNA transcript (SSU-rRNA, 5.8S rRNA, LSU-rRNA)"/>
    <property type="evidence" value="ECO:0007669"/>
    <property type="project" value="TreeGrafter"/>
</dbReference>
<dbReference type="EMBL" id="VDLU01000005">
    <property type="protein sequence ID" value="TNJ26343.1"/>
    <property type="molecule type" value="Genomic_DNA"/>
</dbReference>
<dbReference type="SUPFAM" id="SSF50998">
    <property type="entry name" value="Quinoprotein alcohol dehydrogenase-like"/>
    <property type="match status" value="2"/>
</dbReference>
<dbReference type="InterPro" id="IPR019775">
    <property type="entry name" value="WD40_repeat_CS"/>
</dbReference>
<proteinExistence type="predicted"/>
<dbReference type="SMART" id="SM00320">
    <property type="entry name" value="WD40"/>
    <property type="match status" value="9"/>
</dbReference>
<dbReference type="GO" id="GO:0034388">
    <property type="term" value="C:Pwp2p-containing subcomplex of 90S preribosome"/>
    <property type="evidence" value="ECO:0007669"/>
    <property type="project" value="TreeGrafter"/>
</dbReference>
<feature type="region of interest" description="Disordered" evidence="4">
    <location>
        <begin position="347"/>
        <end position="372"/>
    </location>
</feature>
<dbReference type="InterPro" id="IPR001680">
    <property type="entry name" value="WD40_rpt"/>
</dbReference>
<gene>
    <name evidence="5" type="ORF">GMRT_13376</name>
</gene>
<evidence type="ECO:0000313" key="6">
    <source>
        <dbReference type="Proteomes" id="UP000315496"/>
    </source>
</evidence>
<dbReference type="InterPro" id="IPR027145">
    <property type="entry name" value="PWP2"/>
</dbReference>
<dbReference type="InterPro" id="IPR011047">
    <property type="entry name" value="Quinoprotein_ADH-like_sf"/>
</dbReference>
<accession>A0A4Z1SXB6</accession>
<dbReference type="SUPFAM" id="SSF50978">
    <property type="entry name" value="WD40 repeat-like"/>
    <property type="match status" value="1"/>
</dbReference>
<dbReference type="Pfam" id="PF00400">
    <property type="entry name" value="WD40"/>
    <property type="match status" value="2"/>
</dbReference>
<evidence type="ECO:0000313" key="5">
    <source>
        <dbReference type="EMBL" id="TNJ26343.1"/>
    </source>
</evidence>
<dbReference type="PANTHER" id="PTHR19858:SF0">
    <property type="entry name" value="PERIODIC TRYPTOPHAN PROTEIN 2 HOMOLOG"/>
    <property type="match status" value="1"/>
</dbReference>
<evidence type="ECO:0000256" key="1">
    <source>
        <dbReference type="ARBA" id="ARBA00022574"/>
    </source>
</evidence>
<dbReference type="PANTHER" id="PTHR19858">
    <property type="entry name" value="WD40 REPEAT PROTEIN"/>
    <property type="match status" value="1"/>
</dbReference>
<dbReference type="Gene3D" id="2.130.10.10">
    <property type="entry name" value="YVTN repeat-like/Quinoprotein amine dehydrogenase"/>
    <property type="match status" value="3"/>
</dbReference>
<comment type="caution">
    <text evidence="5">The sequence shown here is derived from an EMBL/GenBank/DDBJ whole genome shotgun (WGS) entry which is preliminary data.</text>
</comment>
<keyword evidence="1 3" id="KW-0853">WD repeat</keyword>